<dbReference type="EMBL" id="JAAALK010000085">
    <property type="protein sequence ID" value="KAG8083466.1"/>
    <property type="molecule type" value="Genomic_DNA"/>
</dbReference>
<reference evidence="2" key="2">
    <citation type="submission" date="2021-02" db="EMBL/GenBank/DDBJ databases">
        <authorList>
            <person name="Kimball J.A."/>
            <person name="Haas M.W."/>
            <person name="Macchietto M."/>
            <person name="Kono T."/>
            <person name="Duquette J."/>
            <person name="Shao M."/>
        </authorList>
    </citation>
    <scope>NUCLEOTIDE SEQUENCE</scope>
    <source>
        <tissue evidence="2">Fresh leaf tissue</tissue>
    </source>
</reference>
<feature type="region of interest" description="Disordered" evidence="1">
    <location>
        <begin position="40"/>
        <end position="67"/>
    </location>
</feature>
<feature type="region of interest" description="Disordered" evidence="1">
    <location>
        <begin position="171"/>
        <end position="196"/>
    </location>
</feature>
<sequence length="266" mass="29190">MRRCMAPHLRPTGASGRVGSLTVHLPKAVCTRINCSRRRRAASSGPGAPAQGARVSREPGQTPLDPSEKGFGAVLSLWAQSRLPTSELLRACRRRLRCGQTRHLNGFREERSEWLLLGEIILMAEGGPTNRGSEAWSRRPPSGRRMPEAALRGKLPEVFLRPVEASPRGALAGKGLDKYTGGHDRDSVNRVGRRRQRPTRLIRCQSRIFLVHLIFTARSGPTIAPVASTRQLSLKLEYSKAAAGAGGRAAISPGPRFEPPPRRRRL</sequence>
<evidence type="ECO:0000256" key="1">
    <source>
        <dbReference type="SAM" id="MobiDB-lite"/>
    </source>
</evidence>
<feature type="compositionally biased region" description="Basic and acidic residues" evidence="1">
    <location>
        <begin position="175"/>
        <end position="188"/>
    </location>
</feature>
<comment type="caution">
    <text evidence="2">The sequence shown here is derived from an EMBL/GenBank/DDBJ whole genome shotgun (WGS) entry which is preliminary data.</text>
</comment>
<feature type="region of interest" description="Disordered" evidence="1">
    <location>
        <begin position="245"/>
        <end position="266"/>
    </location>
</feature>
<feature type="compositionally biased region" description="Low complexity" evidence="1">
    <location>
        <begin position="42"/>
        <end position="54"/>
    </location>
</feature>
<proteinExistence type="predicted"/>
<dbReference type="AlphaFoldDB" id="A0A8J5TLZ2"/>
<evidence type="ECO:0000313" key="3">
    <source>
        <dbReference type="Proteomes" id="UP000729402"/>
    </source>
</evidence>
<reference evidence="2" key="1">
    <citation type="journal article" date="2021" name="bioRxiv">
        <title>Whole Genome Assembly and Annotation of Northern Wild Rice, Zizania palustris L., Supports a Whole Genome Duplication in the Zizania Genus.</title>
        <authorList>
            <person name="Haas M."/>
            <person name="Kono T."/>
            <person name="Macchietto M."/>
            <person name="Millas R."/>
            <person name="McGilp L."/>
            <person name="Shao M."/>
            <person name="Duquette J."/>
            <person name="Hirsch C.N."/>
            <person name="Kimball J."/>
        </authorList>
    </citation>
    <scope>NUCLEOTIDE SEQUENCE</scope>
    <source>
        <tissue evidence="2">Fresh leaf tissue</tissue>
    </source>
</reference>
<organism evidence="2 3">
    <name type="scientific">Zizania palustris</name>
    <name type="common">Northern wild rice</name>
    <dbReference type="NCBI Taxonomy" id="103762"/>
    <lineage>
        <taxon>Eukaryota</taxon>
        <taxon>Viridiplantae</taxon>
        <taxon>Streptophyta</taxon>
        <taxon>Embryophyta</taxon>
        <taxon>Tracheophyta</taxon>
        <taxon>Spermatophyta</taxon>
        <taxon>Magnoliopsida</taxon>
        <taxon>Liliopsida</taxon>
        <taxon>Poales</taxon>
        <taxon>Poaceae</taxon>
        <taxon>BOP clade</taxon>
        <taxon>Oryzoideae</taxon>
        <taxon>Oryzeae</taxon>
        <taxon>Zizaniinae</taxon>
        <taxon>Zizania</taxon>
    </lineage>
</organism>
<name>A0A8J5TLZ2_ZIZPA</name>
<dbReference type="Proteomes" id="UP000729402">
    <property type="component" value="Unassembled WGS sequence"/>
</dbReference>
<keyword evidence="3" id="KW-1185">Reference proteome</keyword>
<evidence type="ECO:0000313" key="2">
    <source>
        <dbReference type="EMBL" id="KAG8083466.1"/>
    </source>
</evidence>
<gene>
    <name evidence="2" type="ORF">GUJ93_ZPchr0015g6817</name>
</gene>
<accession>A0A8J5TLZ2</accession>
<protein>
    <submittedName>
        <fullName evidence="2">Uncharacterized protein</fullName>
    </submittedName>
</protein>